<name>A0A835RW08_VANPL</name>
<dbReference type="GO" id="GO:0008270">
    <property type="term" value="F:zinc ion binding"/>
    <property type="evidence" value="ECO:0007669"/>
    <property type="project" value="UniProtKB-KW"/>
</dbReference>
<keyword evidence="3 5" id="KW-0863">Zinc-finger</keyword>
<dbReference type="GO" id="GO:0051082">
    <property type="term" value="F:unfolded protein binding"/>
    <property type="evidence" value="ECO:0007669"/>
    <property type="project" value="InterPro"/>
</dbReference>
<evidence type="ECO:0000259" key="6">
    <source>
        <dbReference type="PROSITE" id="PS51188"/>
    </source>
</evidence>
<dbReference type="PROSITE" id="PS51188">
    <property type="entry name" value="ZF_CR"/>
    <property type="match status" value="1"/>
</dbReference>
<keyword evidence="1 5" id="KW-0479">Metal-binding</keyword>
<dbReference type="CDD" id="cd10747">
    <property type="entry name" value="DnaJ_C"/>
    <property type="match status" value="1"/>
</dbReference>
<dbReference type="EMBL" id="JADCNL010000001">
    <property type="protein sequence ID" value="KAG0499580.1"/>
    <property type="molecule type" value="Genomic_DNA"/>
</dbReference>
<feature type="domain" description="CR-type" evidence="6">
    <location>
        <begin position="151"/>
        <end position="225"/>
    </location>
</feature>
<evidence type="ECO:0000256" key="2">
    <source>
        <dbReference type="ARBA" id="ARBA00022737"/>
    </source>
</evidence>
<gene>
    <name evidence="7" type="ORF">HPP92_004271</name>
</gene>
<dbReference type="Gene3D" id="1.10.287.110">
    <property type="entry name" value="DnaJ domain"/>
    <property type="match status" value="1"/>
</dbReference>
<evidence type="ECO:0000256" key="3">
    <source>
        <dbReference type="ARBA" id="ARBA00022771"/>
    </source>
</evidence>
<dbReference type="InterPro" id="IPR008971">
    <property type="entry name" value="HSP40/DnaJ_pept-bd"/>
</dbReference>
<dbReference type="Pfam" id="PF01556">
    <property type="entry name" value="DnaJ_C"/>
    <property type="match status" value="1"/>
</dbReference>
<dbReference type="OrthoDB" id="4062651at2759"/>
<keyword evidence="4 5" id="KW-0862">Zinc</keyword>
<evidence type="ECO:0000313" key="8">
    <source>
        <dbReference type="Proteomes" id="UP000636800"/>
    </source>
</evidence>
<dbReference type="SUPFAM" id="SSF49493">
    <property type="entry name" value="HSP40/DnaJ peptide-binding domain"/>
    <property type="match status" value="2"/>
</dbReference>
<organism evidence="7 8">
    <name type="scientific">Vanilla planifolia</name>
    <name type="common">Vanilla</name>
    <dbReference type="NCBI Taxonomy" id="51239"/>
    <lineage>
        <taxon>Eukaryota</taxon>
        <taxon>Viridiplantae</taxon>
        <taxon>Streptophyta</taxon>
        <taxon>Embryophyta</taxon>
        <taxon>Tracheophyta</taxon>
        <taxon>Spermatophyta</taxon>
        <taxon>Magnoliopsida</taxon>
        <taxon>Liliopsida</taxon>
        <taxon>Asparagales</taxon>
        <taxon>Orchidaceae</taxon>
        <taxon>Vanilloideae</taxon>
        <taxon>Vanilleae</taxon>
        <taxon>Vanilla</taxon>
    </lineage>
</organism>
<dbReference type="InterPro" id="IPR001623">
    <property type="entry name" value="DnaJ_domain"/>
</dbReference>
<proteinExistence type="predicted"/>
<accession>A0A835RW08</accession>
<dbReference type="PANTHER" id="PTHR43096">
    <property type="entry name" value="DNAJ HOMOLOG 1, MITOCHONDRIAL-RELATED"/>
    <property type="match status" value="1"/>
</dbReference>
<dbReference type="GO" id="GO:0005783">
    <property type="term" value="C:endoplasmic reticulum"/>
    <property type="evidence" value="ECO:0007669"/>
    <property type="project" value="UniProtKB-ARBA"/>
</dbReference>
<dbReference type="GO" id="GO:0042026">
    <property type="term" value="P:protein refolding"/>
    <property type="evidence" value="ECO:0007669"/>
    <property type="project" value="TreeGrafter"/>
</dbReference>
<evidence type="ECO:0000256" key="4">
    <source>
        <dbReference type="ARBA" id="ARBA00022833"/>
    </source>
</evidence>
<dbReference type="InterPro" id="IPR001305">
    <property type="entry name" value="HSP_DnaJ_Cys-rich_dom"/>
</dbReference>
<keyword evidence="8" id="KW-1185">Reference proteome</keyword>
<feature type="zinc finger region" description="CR-type" evidence="5">
    <location>
        <begin position="151"/>
        <end position="225"/>
    </location>
</feature>
<dbReference type="Gene3D" id="2.60.260.20">
    <property type="entry name" value="Urease metallochaperone UreE, N-terminal domain"/>
    <property type="match status" value="2"/>
</dbReference>
<dbReference type="PANTHER" id="PTHR43096:SF36">
    <property type="entry name" value="CHAPERONE PROTEIN DNAJ 1, MITOCHONDRIAL"/>
    <property type="match status" value="1"/>
</dbReference>
<evidence type="ECO:0000313" key="7">
    <source>
        <dbReference type="EMBL" id="KAG0499580.1"/>
    </source>
</evidence>
<keyword evidence="2" id="KW-0677">Repeat</keyword>
<dbReference type="FunFam" id="2.60.260.20:FF:000005">
    <property type="entry name" value="Chaperone protein dnaJ 1, mitochondrial"/>
    <property type="match status" value="1"/>
</dbReference>
<dbReference type="Proteomes" id="UP000636800">
    <property type="component" value="Chromosome 1"/>
</dbReference>
<comment type="caution">
    <text evidence="7">The sequence shown here is derived from an EMBL/GenBank/DDBJ whole genome shotgun (WGS) entry which is preliminary data.</text>
</comment>
<dbReference type="InterPro" id="IPR002939">
    <property type="entry name" value="DnaJ_C"/>
</dbReference>
<reference evidence="7 8" key="1">
    <citation type="journal article" date="2020" name="Nat. Food">
        <title>A phased Vanilla planifolia genome enables genetic improvement of flavour and production.</title>
        <authorList>
            <person name="Hasing T."/>
            <person name="Tang H."/>
            <person name="Brym M."/>
            <person name="Khazi F."/>
            <person name="Huang T."/>
            <person name="Chambers A.H."/>
        </authorList>
    </citation>
    <scope>NUCLEOTIDE SEQUENCE [LARGE SCALE GENOMIC DNA]</scope>
    <source>
        <tissue evidence="7">Leaf</tissue>
    </source>
</reference>
<dbReference type="InterPro" id="IPR036869">
    <property type="entry name" value="J_dom_sf"/>
</dbReference>
<dbReference type="Pfam" id="PF00684">
    <property type="entry name" value="DnaJ_CXXCXGXG"/>
    <property type="match status" value="1"/>
</dbReference>
<dbReference type="Gene3D" id="6.20.20.10">
    <property type="match status" value="2"/>
</dbReference>
<evidence type="ECO:0000256" key="5">
    <source>
        <dbReference type="PROSITE-ProRule" id="PRU00546"/>
    </source>
</evidence>
<dbReference type="InterPro" id="IPR036410">
    <property type="entry name" value="HSP_DnaJ_Cys-rich_dom_sf"/>
</dbReference>
<dbReference type="CDD" id="cd10719">
    <property type="entry name" value="DnaJ_zf"/>
    <property type="match status" value="1"/>
</dbReference>
<evidence type="ECO:0000256" key="1">
    <source>
        <dbReference type="ARBA" id="ARBA00022723"/>
    </source>
</evidence>
<protein>
    <recommendedName>
        <fullName evidence="6">CR-type domain-containing protein</fullName>
    </recommendedName>
</protein>
<sequence>MGRYFSTGFASRLILLRAAKVRRQFEPVVSELTVVLSGEGSGGFLSIMRTITCSSAGSSYIRERDYYEILGIPKDAAVEDIKKAFHNASSLKAESVSYDGEDAAQYHETHHDPFSATFYKFFSEVFENEREIYAPNIQVELNLSFHEAAKGCTKQVCFSAQVPCTSCFGKGYPKNANLFICAACKGTGRVTVFPFTSTCVSCKGYGKIIKDHCTACNGFGVVEGLKSINVTIPAGVNSGDTIKVPKAGNQGKRGVFAGDLHIKLQVAKDPVFHRDEADIYVDANISFTQAILGGKAEVPTLSGKMHIKIPMGVQPGQLLALRGRGLPKHIGSSSHGDQFVDFVCIFLPL</sequence>
<dbReference type="SUPFAM" id="SSF57938">
    <property type="entry name" value="DnaJ/Hsp40 cysteine-rich domain"/>
    <property type="match status" value="1"/>
</dbReference>
<dbReference type="CDD" id="cd06257">
    <property type="entry name" value="DnaJ"/>
    <property type="match status" value="1"/>
</dbReference>
<dbReference type="GO" id="GO:0031072">
    <property type="term" value="F:heat shock protein binding"/>
    <property type="evidence" value="ECO:0007669"/>
    <property type="project" value="InterPro"/>
</dbReference>
<dbReference type="SUPFAM" id="SSF46565">
    <property type="entry name" value="Chaperone J-domain"/>
    <property type="match status" value="1"/>
</dbReference>
<dbReference type="AlphaFoldDB" id="A0A835RW08"/>